<name>A0A1D6KG51_MAIZE</name>
<sequence>MFENQRRLQLVNLQWLEKWVVHAPCQLFPFLEALVIRGYSELVELSFSHAACCQQEKGTCADLFPRLA</sequence>
<protein>
    <submittedName>
        <fullName evidence="1">Uncharacterized protein</fullName>
    </submittedName>
</protein>
<accession>A0A1D6KG51</accession>
<organism evidence="1">
    <name type="scientific">Zea mays</name>
    <name type="common">Maize</name>
    <dbReference type="NCBI Taxonomy" id="4577"/>
    <lineage>
        <taxon>Eukaryota</taxon>
        <taxon>Viridiplantae</taxon>
        <taxon>Streptophyta</taxon>
        <taxon>Embryophyta</taxon>
        <taxon>Tracheophyta</taxon>
        <taxon>Spermatophyta</taxon>
        <taxon>Magnoliopsida</taxon>
        <taxon>Liliopsida</taxon>
        <taxon>Poales</taxon>
        <taxon>Poaceae</taxon>
        <taxon>PACMAD clade</taxon>
        <taxon>Panicoideae</taxon>
        <taxon>Andropogonodae</taxon>
        <taxon>Andropogoneae</taxon>
        <taxon>Tripsacinae</taxon>
        <taxon>Zea</taxon>
    </lineage>
</organism>
<proteinExistence type="predicted"/>
<dbReference type="EMBL" id="CM007647">
    <property type="protein sequence ID" value="ONM02065.1"/>
    <property type="molecule type" value="Genomic_DNA"/>
</dbReference>
<evidence type="ECO:0000313" key="1">
    <source>
        <dbReference type="EMBL" id="ONM02065.1"/>
    </source>
</evidence>
<reference evidence="1" key="1">
    <citation type="submission" date="2015-12" db="EMBL/GenBank/DDBJ databases">
        <title>Update maize B73 reference genome by single molecule sequencing technologies.</title>
        <authorList>
            <consortium name="Maize Genome Sequencing Project"/>
            <person name="Ware D."/>
        </authorList>
    </citation>
    <scope>NUCLEOTIDE SEQUENCE [LARGE SCALE GENOMIC DNA]</scope>
    <source>
        <tissue evidence="1">Seedling</tissue>
    </source>
</reference>
<dbReference type="InParanoid" id="A0A1D6KG51"/>
<dbReference type="PaxDb" id="4577-GRMZM5G841841_P01"/>
<dbReference type="AlphaFoldDB" id="A0A1D6KG51"/>
<gene>
    <name evidence="1" type="ORF">ZEAMMB73_Zm00001d031057</name>
</gene>